<evidence type="ECO:0000256" key="9">
    <source>
        <dbReference type="SAM" id="Phobius"/>
    </source>
</evidence>
<dbReference type="Gene3D" id="1.10.287.1260">
    <property type="match status" value="1"/>
</dbReference>
<feature type="domain" description="Mechanosensitive ion channel MscS" evidence="10">
    <location>
        <begin position="108"/>
        <end position="175"/>
    </location>
</feature>
<keyword evidence="6 9" id="KW-1133">Transmembrane helix</keyword>
<dbReference type="EMBL" id="WBZJ01000001">
    <property type="protein sequence ID" value="KAB3523249.1"/>
    <property type="molecule type" value="Genomic_DNA"/>
</dbReference>
<feature type="region of interest" description="Disordered" evidence="8">
    <location>
        <begin position="300"/>
        <end position="372"/>
    </location>
</feature>
<dbReference type="SUPFAM" id="SSF50182">
    <property type="entry name" value="Sm-like ribonucleoproteins"/>
    <property type="match status" value="1"/>
</dbReference>
<comment type="caution">
    <text evidence="11">The sequence shown here is derived from an EMBL/GenBank/DDBJ whole genome shotgun (WGS) entry which is preliminary data.</text>
</comment>
<dbReference type="SUPFAM" id="SSF82861">
    <property type="entry name" value="Mechanosensitive channel protein MscS (YggB), transmembrane region"/>
    <property type="match status" value="1"/>
</dbReference>
<dbReference type="RefSeq" id="WP_151844006.1">
    <property type="nucleotide sequence ID" value="NZ_WBZJ01000001.1"/>
</dbReference>
<feature type="compositionally biased region" description="Polar residues" evidence="8">
    <location>
        <begin position="454"/>
        <end position="480"/>
    </location>
</feature>
<dbReference type="PANTHER" id="PTHR30460">
    <property type="entry name" value="MODERATE CONDUCTANCE MECHANOSENSITIVE CHANNEL YBIO"/>
    <property type="match status" value="1"/>
</dbReference>
<keyword evidence="5 9" id="KW-0812">Transmembrane</keyword>
<dbReference type="InterPro" id="IPR023408">
    <property type="entry name" value="MscS_beta-dom_sf"/>
</dbReference>
<evidence type="ECO:0000256" key="6">
    <source>
        <dbReference type="ARBA" id="ARBA00022989"/>
    </source>
</evidence>
<protein>
    <submittedName>
        <fullName evidence="11">Mechanosensitive ion channel</fullName>
    </submittedName>
</protein>
<evidence type="ECO:0000259" key="10">
    <source>
        <dbReference type="Pfam" id="PF00924"/>
    </source>
</evidence>
<evidence type="ECO:0000313" key="11">
    <source>
        <dbReference type="EMBL" id="KAB3523249.1"/>
    </source>
</evidence>
<dbReference type="InterPro" id="IPR006685">
    <property type="entry name" value="MscS_channel_2nd"/>
</dbReference>
<keyword evidence="12" id="KW-1185">Reference proteome</keyword>
<evidence type="ECO:0000256" key="4">
    <source>
        <dbReference type="ARBA" id="ARBA00022475"/>
    </source>
</evidence>
<evidence type="ECO:0000256" key="5">
    <source>
        <dbReference type="ARBA" id="ARBA00022692"/>
    </source>
</evidence>
<name>A0ABQ6VFR0_9CORY</name>
<accession>A0ABQ6VFR0</accession>
<comment type="subcellular location">
    <subcellularLocation>
        <location evidence="2">Cell membrane</location>
    </subcellularLocation>
    <subcellularLocation>
        <location evidence="1">Membrane</location>
        <topology evidence="1">Multi-pass membrane protein</topology>
    </subcellularLocation>
</comment>
<evidence type="ECO:0000256" key="7">
    <source>
        <dbReference type="ARBA" id="ARBA00023136"/>
    </source>
</evidence>
<dbReference type="Proteomes" id="UP000436181">
    <property type="component" value="Unassembled WGS sequence"/>
</dbReference>
<feature type="compositionally biased region" description="Basic and acidic residues" evidence="8">
    <location>
        <begin position="327"/>
        <end position="347"/>
    </location>
</feature>
<evidence type="ECO:0000256" key="2">
    <source>
        <dbReference type="ARBA" id="ARBA00004236"/>
    </source>
</evidence>
<evidence type="ECO:0000256" key="1">
    <source>
        <dbReference type="ARBA" id="ARBA00004141"/>
    </source>
</evidence>
<evidence type="ECO:0000313" key="12">
    <source>
        <dbReference type="Proteomes" id="UP000436181"/>
    </source>
</evidence>
<proteinExistence type="inferred from homology"/>
<feature type="transmembrane region" description="Helical" evidence="9">
    <location>
        <begin position="6"/>
        <end position="34"/>
    </location>
</feature>
<sequence>MDFKFFLFKIWGLLIDHGIPLAALLVLAILIPRAGRLLNRILSRKLDEGEESTKASLALMGALVYVLQAVAYFAIIMLALTNVGVPPMGAAIPATVVSAAVGFGAQSVIGDFLSGFFIISERQFGVGDFVSFDGTSDSVSGTVVALTLRATKIRTSTGEVVTIPNGSAGVITNFSQEWSRAVVDMQIPLRPGETMKDLNEALKTATMKALEDTSIRRDVTGELDIWPAMSINPPATAGQPWTVTTRINVEVNPARQWAVERVIRAALLNTFWDRYEHTPDVTGLTLTESSHALPVDAADAATDTASAEDSTPSSSPSTDAEASTTEAHSDTTEGLEEVARATSDDGPGKPAFSDEEDTSRPASTRPSAEDVVQDTLSVGGRMRASTTVLLITLLILGTLALFSANPEGADAGLLNPDRWRTSTAASSEETTPSATETAPAEATAENTAGATSTQDPNAQSGTVERGTPTESNGRPNSGSDNSEREPTSNNSGGAGSTGQSQSGNNSNGTGGQDSSTGQTGQGDSQSEPIATNP</sequence>
<dbReference type="Pfam" id="PF00924">
    <property type="entry name" value="MS_channel_2nd"/>
    <property type="match status" value="1"/>
</dbReference>
<reference evidence="11 12" key="1">
    <citation type="submission" date="2019-10" db="EMBL/GenBank/DDBJ databases">
        <title>Corynebacterium sp novel species isolated from the respiratory tract of Marmot.</title>
        <authorList>
            <person name="Zhang G."/>
        </authorList>
    </citation>
    <scope>NUCLEOTIDE SEQUENCE [LARGE SCALE GENOMIC DNA]</scope>
    <source>
        <strain evidence="11 12">336</strain>
    </source>
</reference>
<dbReference type="InterPro" id="IPR045276">
    <property type="entry name" value="YbiO_bact"/>
</dbReference>
<feature type="region of interest" description="Disordered" evidence="8">
    <location>
        <begin position="422"/>
        <end position="533"/>
    </location>
</feature>
<comment type="similarity">
    <text evidence="3">Belongs to the MscS (TC 1.A.23) family.</text>
</comment>
<feature type="transmembrane region" description="Helical" evidence="9">
    <location>
        <begin position="55"/>
        <end position="80"/>
    </location>
</feature>
<feature type="compositionally biased region" description="Low complexity" evidence="8">
    <location>
        <begin position="487"/>
        <end position="526"/>
    </location>
</feature>
<evidence type="ECO:0000256" key="8">
    <source>
        <dbReference type="SAM" id="MobiDB-lite"/>
    </source>
</evidence>
<evidence type="ECO:0000256" key="3">
    <source>
        <dbReference type="ARBA" id="ARBA00008017"/>
    </source>
</evidence>
<feature type="compositionally biased region" description="Low complexity" evidence="8">
    <location>
        <begin position="300"/>
        <end position="326"/>
    </location>
</feature>
<organism evidence="11 12">
    <name type="scientific">Corynebacterium zhongnanshanii</name>
    <dbReference type="NCBI Taxonomy" id="2768834"/>
    <lineage>
        <taxon>Bacteria</taxon>
        <taxon>Bacillati</taxon>
        <taxon>Actinomycetota</taxon>
        <taxon>Actinomycetes</taxon>
        <taxon>Mycobacteriales</taxon>
        <taxon>Corynebacteriaceae</taxon>
        <taxon>Corynebacterium</taxon>
    </lineage>
</organism>
<dbReference type="InterPro" id="IPR010920">
    <property type="entry name" value="LSM_dom_sf"/>
</dbReference>
<keyword evidence="4" id="KW-1003">Cell membrane</keyword>
<dbReference type="Gene3D" id="2.30.30.60">
    <property type="match status" value="1"/>
</dbReference>
<dbReference type="PANTHER" id="PTHR30460:SF0">
    <property type="entry name" value="MODERATE CONDUCTANCE MECHANOSENSITIVE CHANNEL YBIO"/>
    <property type="match status" value="1"/>
</dbReference>
<keyword evidence="7 9" id="KW-0472">Membrane</keyword>
<dbReference type="InterPro" id="IPR011014">
    <property type="entry name" value="MscS_channel_TM-2"/>
</dbReference>
<gene>
    <name evidence="11" type="ORF">F8377_03670</name>
</gene>
<feature type="compositionally biased region" description="Low complexity" evidence="8">
    <location>
        <begin position="422"/>
        <end position="453"/>
    </location>
</feature>